<evidence type="ECO:0008006" key="3">
    <source>
        <dbReference type="Google" id="ProtNLM"/>
    </source>
</evidence>
<dbReference type="InterPro" id="IPR032675">
    <property type="entry name" value="LRR_dom_sf"/>
</dbReference>
<keyword evidence="2" id="KW-1185">Reference proteome</keyword>
<dbReference type="EMBL" id="JAKCXM010001285">
    <property type="protein sequence ID" value="KAJ0391131.1"/>
    <property type="molecule type" value="Genomic_DNA"/>
</dbReference>
<dbReference type="InterPro" id="IPR011009">
    <property type="entry name" value="Kinase-like_dom_sf"/>
</dbReference>
<comment type="caution">
    <text evidence="1">The sequence shown here is derived from an EMBL/GenBank/DDBJ whole genome shotgun (WGS) entry which is preliminary data.</text>
</comment>
<gene>
    <name evidence="1" type="ORF">P43SY_011594</name>
</gene>
<dbReference type="Gene3D" id="1.10.510.10">
    <property type="entry name" value="Transferase(Phosphotransferase) domain 1"/>
    <property type="match status" value="1"/>
</dbReference>
<dbReference type="Proteomes" id="UP001209570">
    <property type="component" value="Unassembled WGS sequence"/>
</dbReference>
<dbReference type="SUPFAM" id="SSF56112">
    <property type="entry name" value="Protein kinase-like (PK-like)"/>
    <property type="match status" value="1"/>
</dbReference>
<dbReference type="SUPFAM" id="SSF52058">
    <property type="entry name" value="L domain-like"/>
    <property type="match status" value="1"/>
</dbReference>
<reference evidence="1" key="1">
    <citation type="submission" date="2021-12" db="EMBL/GenBank/DDBJ databases">
        <title>Prjna785345.</title>
        <authorList>
            <person name="Rujirawat T."/>
            <person name="Krajaejun T."/>
        </authorList>
    </citation>
    <scope>NUCLEOTIDE SEQUENCE</scope>
    <source>
        <strain evidence="1">Pi057C3</strain>
    </source>
</reference>
<evidence type="ECO:0000313" key="1">
    <source>
        <dbReference type="EMBL" id="KAJ0391131.1"/>
    </source>
</evidence>
<dbReference type="Gene3D" id="3.80.10.10">
    <property type="entry name" value="Ribonuclease Inhibitor"/>
    <property type="match status" value="1"/>
</dbReference>
<dbReference type="AlphaFoldDB" id="A0AAD5L8Z6"/>
<sequence>MVASGELRPQFTDSCPASVLSLASLCMEAEPSKRPTAAEIVYELQQMRRTLMVKSTAIKTNYGCFGADVETNLSCACIDGYRDMTEWTIRLRKPQEPRGSQPLPTTLSGNTVLEVDSMLLMGIPATVQNVSILGESALPLPIDIATPFTPGPPADPAILRAPFKSAITSLQVANLNLNGFPIKPSSLPSTLRQLTLRNCNLTRLTSDVLYSLQDLAYLDLSVNQIVGVYQDATKETCTASASCQVKTL</sequence>
<name>A0AAD5L8Z6_PYTIN</name>
<accession>A0AAD5L8Z6</accession>
<evidence type="ECO:0000313" key="2">
    <source>
        <dbReference type="Proteomes" id="UP001209570"/>
    </source>
</evidence>
<organism evidence="1 2">
    <name type="scientific">Pythium insidiosum</name>
    <name type="common">Pythiosis disease agent</name>
    <dbReference type="NCBI Taxonomy" id="114742"/>
    <lineage>
        <taxon>Eukaryota</taxon>
        <taxon>Sar</taxon>
        <taxon>Stramenopiles</taxon>
        <taxon>Oomycota</taxon>
        <taxon>Peronosporomycetes</taxon>
        <taxon>Pythiales</taxon>
        <taxon>Pythiaceae</taxon>
        <taxon>Pythium</taxon>
    </lineage>
</organism>
<protein>
    <recommendedName>
        <fullName evidence="3">TKL protein kinase</fullName>
    </recommendedName>
</protein>
<proteinExistence type="predicted"/>